<dbReference type="OrthoDB" id="5193241at2"/>
<gene>
    <name evidence="1" type="ORF">SAMN04489727_1834</name>
</gene>
<accession>A0A1H4JGN1</accession>
<name>A0A1H4JGN1_9PSEU</name>
<keyword evidence="2" id="KW-1185">Reference proteome</keyword>
<dbReference type="STRING" id="208445.SAMN04489727_1834"/>
<dbReference type="AlphaFoldDB" id="A0A1H4JGN1"/>
<dbReference type="EMBL" id="FNSO01000003">
    <property type="protein sequence ID" value="SEB44828.1"/>
    <property type="molecule type" value="Genomic_DNA"/>
</dbReference>
<sequence length="146" mass="15701">MPTHWNDDDSLVADLGKALRARTEVPDRLVEIGKGAFAMRTVDAELATLTTAGLAGARAEPARLRTMTFTARDAGIELEVTEDALLGQVVPPRAGEVEVQTRDGAATTVTVDDVGWFVIRPRPAGLFRLLSRSVDGTKIVTEWTTA</sequence>
<evidence type="ECO:0000313" key="1">
    <source>
        <dbReference type="EMBL" id="SEB44828.1"/>
    </source>
</evidence>
<evidence type="ECO:0000313" key="2">
    <source>
        <dbReference type="Proteomes" id="UP000199622"/>
    </source>
</evidence>
<dbReference type="RefSeq" id="WP_091305373.1">
    <property type="nucleotide sequence ID" value="NZ_FNSO01000003.1"/>
</dbReference>
<reference evidence="2" key="1">
    <citation type="submission" date="2016-10" db="EMBL/GenBank/DDBJ databases">
        <authorList>
            <person name="Varghese N."/>
            <person name="Submissions S."/>
        </authorList>
    </citation>
    <scope>NUCLEOTIDE SEQUENCE [LARGE SCALE GENOMIC DNA]</scope>
    <source>
        <strain evidence="2">DSM 44544</strain>
    </source>
</reference>
<organism evidence="1 2">
    <name type="scientific">Amycolatopsis tolypomycina</name>
    <dbReference type="NCBI Taxonomy" id="208445"/>
    <lineage>
        <taxon>Bacteria</taxon>
        <taxon>Bacillati</taxon>
        <taxon>Actinomycetota</taxon>
        <taxon>Actinomycetes</taxon>
        <taxon>Pseudonocardiales</taxon>
        <taxon>Pseudonocardiaceae</taxon>
        <taxon>Amycolatopsis</taxon>
    </lineage>
</organism>
<proteinExistence type="predicted"/>
<protein>
    <submittedName>
        <fullName evidence="1">Uncharacterized protein</fullName>
    </submittedName>
</protein>
<dbReference type="Proteomes" id="UP000199622">
    <property type="component" value="Unassembled WGS sequence"/>
</dbReference>